<organism evidence="5 6">
    <name type="scientific">Coptis chinensis</name>
    <dbReference type="NCBI Taxonomy" id="261450"/>
    <lineage>
        <taxon>Eukaryota</taxon>
        <taxon>Viridiplantae</taxon>
        <taxon>Streptophyta</taxon>
        <taxon>Embryophyta</taxon>
        <taxon>Tracheophyta</taxon>
        <taxon>Spermatophyta</taxon>
        <taxon>Magnoliopsida</taxon>
        <taxon>Ranunculales</taxon>
        <taxon>Ranunculaceae</taxon>
        <taxon>Coptidoideae</taxon>
        <taxon>Coptis</taxon>
    </lineage>
</organism>
<dbReference type="InterPro" id="IPR000330">
    <property type="entry name" value="SNF2_N"/>
</dbReference>
<gene>
    <name evidence="5" type="ORF">IFM89_027210</name>
</gene>
<dbReference type="PANTHER" id="PTHR45623">
    <property type="entry name" value="CHROMODOMAIN-HELICASE-DNA-BINDING PROTEIN 3-RELATED-RELATED"/>
    <property type="match status" value="1"/>
</dbReference>
<dbReference type="GO" id="GO:0003677">
    <property type="term" value="F:DNA binding"/>
    <property type="evidence" value="ECO:0007669"/>
    <property type="project" value="TreeGrafter"/>
</dbReference>
<dbReference type="OrthoDB" id="1746832at2759"/>
<dbReference type="PROSITE" id="PS50294">
    <property type="entry name" value="WD_REPEATS_REGION"/>
    <property type="match status" value="1"/>
</dbReference>
<feature type="non-terminal residue" evidence="5">
    <location>
        <position position="1"/>
    </location>
</feature>
<dbReference type="Proteomes" id="UP000631114">
    <property type="component" value="Unassembled WGS sequence"/>
</dbReference>
<evidence type="ECO:0000313" key="6">
    <source>
        <dbReference type="Proteomes" id="UP000631114"/>
    </source>
</evidence>
<dbReference type="SUPFAM" id="SSF50978">
    <property type="entry name" value="WD40 repeat-like"/>
    <property type="match status" value="1"/>
</dbReference>
<dbReference type="GO" id="GO:0034728">
    <property type="term" value="P:nucleosome organization"/>
    <property type="evidence" value="ECO:0007669"/>
    <property type="project" value="TreeGrafter"/>
</dbReference>
<dbReference type="InterPro" id="IPR027417">
    <property type="entry name" value="P-loop_NTPase"/>
</dbReference>
<dbReference type="GO" id="GO:0000785">
    <property type="term" value="C:chromatin"/>
    <property type="evidence" value="ECO:0007669"/>
    <property type="project" value="TreeGrafter"/>
</dbReference>
<dbReference type="SUPFAM" id="SSF52540">
    <property type="entry name" value="P-loop containing nucleoside triphosphate hydrolases"/>
    <property type="match status" value="1"/>
</dbReference>
<dbReference type="AlphaFoldDB" id="A0A835HMY2"/>
<evidence type="ECO:0000256" key="2">
    <source>
        <dbReference type="ARBA" id="ARBA00023242"/>
    </source>
</evidence>
<dbReference type="Gene3D" id="2.130.10.10">
    <property type="entry name" value="YVTN repeat-like/Quinoprotein amine dehydrogenase"/>
    <property type="match status" value="1"/>
</dbReference>
<evidence type="ECO:0000313" key="5">
    <source>
        <dbReference type="EMBL" id="KAF9602385.1"/>
    </source>
</evidence>
<dbReference type="GO" id="GO:0042393">
    <property type="term" value="F:histone binding"/>
    <property type="evidence" value="ECO:0007669"/>
    <property type="project" value="TreeGrafter"/>
</dbReference>
<keyword evidence="3" id="KW-0853">WD repeat</keyword>
<comment type="subcellular location">
    <subcellularLocation>
        <location evidence="1">Nucleus</location>
    </subcellularLocation>
</comment>
<accession>A0A835HMY2</accession>
<comment type="caution">
    <text evidence="5">The sequence shown here is derived from an EMBL/GenBank/DDBJ whole genome shotgun (WGS) entry which is preliminary data.</text>
</comment>
<dbReference type="InterPro" id="IPR038718">
    <property type="entry name" value="SNF2-like_sf"/>
</dbReference>
<protein>
    <recommendedName>
        <fullName evidence="4">SNF2 N-terminal domain-containing protein</fullName>
    </recommendedName>
</protein>
<keyword evidence="2" id="KW-0539">Nucleus</keyword>
<dbReference type="GO" id="GO:0005524">
    <property type="term" value="F:ATP binding"/>
    <property type="evidence" value="ECO:0007669"/>
    <property type="project" value="InterPro"/>
</dbReference>
<dbReference type="GO" id="GO:0003682">
    <property type="term" value="F:chromatin binding"/>
    <property type="evidence" value="ECO:0007669"/>
    <property type="project" value="TreeGrafter"/>
</dbReference>
<dbReference type="EMBL" id="JADFTS010000006">
    <property type="protein sequence ID" value="KAF9602385.1"/>
    <property type="molecule type" value="Genomic_DNA"/>
</dbReference>
<dbReference type="SMART" id="SM00320">
    <property type="entry name" value="WD40"/>
    <property type="match status" value="2"/>
</dbReference>
<dbReference type="Gene3D" id="3.40.50.10810">
    <property type="entry name" value="Tandem AAA-ATPase domain"/>
    <property type="match status" value="1"/>
</dbReference>
<dbReference type="InterPro" id="IPR036322">
    <property type="entry name" value="WD40_repeat_dom_sf"/>
</dbReference>
<proteinExistence type="predicted"/>
<dbReference type="GO" id="GO:0140658">
    <property type="term" value="F:ATP-dependent chromatin remodeler activity"/>
    <property type="evidence" value="ECO:0007669"/>
    <property type="project" value="TreeGrafter"/>
</dbReference>
<dbReference type="PANTHER" id="PTHR45623:SF14">
    <property type="entry name" value="CHROMODOMAIN-HELICASE-DNA-BINDING PROTEIN 1"/>
    <property type="match status" value="1"/>
</dbReference>
<evidence type="ECO:0000256" key="3">
    <source>
        <dbReference type="PROSITE-ProRule" id="PRU00221"/>
    </source>
</evidence>
<dbReference type="InterPro" id="IPR015943">
    <property type="entry name" value="WD40/YVTN_repeat-like_dom_sf"/>
</dbReference>
<dbReference type="Pfam" id="PF00176">
    <property type="entry name" value="SNF2-rel_dom"/>
    <property type="match status" value="1"/>
</dbReference>
<dbReference type="GO" id="GO:0005634">
    <property type="term" value="C:nucleus"/>
    <property type="evidence" value="ECO:0007669"/>
    <property type="project" value="UniProtKB-SubCell"/>
</dbReference>
<name>A0A835HMY2_9MAGN</name>
<dbReference type="Pfam" id="PF00400">
    <property type="entry name" value="WD40"/>
    <property type="match status" value="2"/>
</dbReference>
<feature type="domain" description="SNF2 N-terminal" evidence="4">
    <location>
        <begin position="126"/>
        <end position="210"/>
    </location>
</feature>
<sequence>SDPHFFSLDAHMKGVNCGDYFTGRDRPYLITGSDDHTAKVWDYQTKSCVQTLEGHTHNVSAVCFHPELPIIITGSEDGTVRIWHATTYSITVSGNCFKFLFRYCLASLRKLDEQPEWLKGGKLRDYQLEGLNFLVNSWRNDTNVILADEMGLGKTVHSVSMLGFLQNAQQIHGPFLVVVPLSTLSNWEKEFKKWLPDLNVIVYIGNRASREVGNVLYGDIYG</sequence>
<evidence type="ECO:0000259" key="4">
    <source>
        <dbReference type="Pfam" id="PF00176"/>
    </source>
</evidence>
<feature type="repeat" description="WD" evidence="3">
    <location>
        <begin position="8"/>
        <end position="51"/>
    </location>
</feature>
<reference evidence="5 6" key="1">
    <citation type="submission" date="2020-10" db="EMBL/GenBank/DDBJ databases">
        <title>The Coptis chinensis genome and diversification of protoberbering-type alkaloids.</title>
        <authorList>
            <person name="Wang B."/>
            <person name="Shu S."/>
            <person name="Song C."/>
            <person name="Liu Y."/>
        </authorList>
    </citation>
    <scope>NUCLEOTIDE SEQUENCE [LARGE SCALE GENOMIC DNA]</scope>
    <source>
        <strain evidence="5">HL-2020</strain>
        <tissue evidence="5">Leaf</tissue>
    </source>
</reference>
<dbReference type="InterPro" id="IPR001680">
    <property type="entry name" value="WD40_rpt"/>
</dbReference>
<dbReference type="PROSITE" id="PS50082">
    <property type="entry name" value="WD_REPEATS_2"/>
    <property type="match status" value="2"/>
</dbReference>
<feature type="repeat" description="WD" evidence="3">
    <location>
        <begin position="52"/>
        <end position="93"/>
    </location>
</feature>
<keyword evidence="6" id="KW-1185">Reference proteome</keyword>
<evidence type="ECO:0000256" key="1">
    <source>
        <dbReference type="ARBA" id="ARBA00004123"/>
    </source>
</evidence>
<dbReference type="GO" id="GO:0016887">
    <property type="term" value="F:ATP hydrolysis activity"/>
    <property type="evidence" value="ECO:0007669"/>
    <property type="project" value="TreeGrafter"/>
</dbReference>